<reference evidence="9 10" key="1">
    <citation type="submission" date="2018-04" db="EMBL/GenBank/DDBJ databases">
        <title>Sphingobacterium cortibacter sp. nov.</title>
        <authorList>
            <person name="Li Y."/>
        </authorList>
    </citation>
    <scope>NUCLEOTIDE SEQUENCE [LARGE SCALE GENOMIC DNA]</scope>
    <source>
        <strain evidence="9 10">2c-3</strain>
    </source>
</reference>
<evidence type="ECO:0000256" key="2">
    <source>
        <dbReference type="ARBA" id="ARBA00022617"/>
    </source>
</evidence>
<accession>A0A2T8HGV9</accession>
<keyword evidence="9" id="KW-0575">Peroxidase</keyword>
<dbReference type="InterPro" id="IPR051395">
    <property type="entry name" value="Cytochrome_c_Peroxidase/MauG"/>
</dbReference>
<comment type="caution">
    <text evidence="9">The sequence shown here is derived from an EMBL/GenBank/DDBJ whole genome shotgun (WGS) entry which is preliminary data.</text>
</comment>
<sequence>MRILGVFVSSLLVVILLSFGEQYGSGLLSTTDSIATLYQRPISEWPKPNIDSGVVWQEFSSLPKVDSDYFEVMESPIVVLGKNLFFDPILSGSNQISCSSCHHPQTSWADKVSTPVGHDHLSGTRNTPSLLNVYARKTLFWDGRETALEAQALSPIEAHHEMNMNLTQLIPKLKAIQGYNALFLAAFDDPDYSMPEVLKALSAFQRTLKSRRSKFDEFLDGNYKALSAQQIEGMHLFRTKARCMNCHNGQFLTDEDFHNIGLTYYKRKFEDLGRYHVTGKAEDVGKFRTPSLRDVMNTGPWMHNGMFFNITGLINIYNSGMQMNSATPAQKAADPLYPVTDPLMQKLNLTKTEIAAIESFMHAITATSYHMRRPEKLPR</sequence>
<evidence type="ECO:0000259" key="8">
    <source>
        <dbReference type="PROSITE" id="PS51007"/>
    </source>
</evidence>
<keyword evidence="4" id="KW-0732">Signal</keyword>
<evidence type="ECO:0000256" key="3">
    <source>
        <dbReference type="ARBA" id="ARBA00022723"/>
    </source>
</evidence>
<dbReference type="Proteomes" id="UP000245627">
    <property type="component" value="Unassembled WGS sequence"/>
</dbReference>
<dbReference type="PROSITE" id="PS51007">
    <property type="entry name" value="CYTC"/>
    <property type="match status" value="1"/>
</dbReference>
<dbReference type="GO" id="GO:0009055">
    <property type="term" value="F:electron transfer activity"/>
    <property type="evidence" value="ECO:0007669"/>
    <property type="project" value="InterPro"/>
</dbReference>
<keyword evidence="3 7" id="KW-0479">Metal-binding</keyword>
<dbReference type="Gene3D" id="1.10.760.10">
    <property type="entry name" value="Cytochrome c-like domain"/>
    <property type="match status" value="2"/>
</dbReference>
<dbReference type="OrthoDB" id="9805202at2"/>
<keyword evidence="6 7" id="KW-0408">Iron</keyword>
<keyword evidence="2 7" id="KW-0349">Heme</keyword>
<evidence type="ECO:0000256" key="4">
    <source>
        <dbReference type="ARBA" id="ARBA00022729"/>
    </source>
</evidence>
<evidence type="ECO:0000313" key="10">
    <source>
        <dbReference type="Proteomes" id="UP000245627"/>
    </source>
</evidence>
<proteinExistence type="predicted"/>
<gene>
    <name evidence="9" type="ORF">DC487_14025</name>
</gene>
<feature type="domain" description="Cytochrome c" evidence="8">
    <location>
        <begin position="228"/>
        <end position="365"/>
    </location>
</feature>
<evidence type="ECO:0000256" key="1">
    <source>
        <dbReference type="ARBA" id="ARBA00004196"/>
    </source>
</evidence>
<dbReference type="EMBL" id="QDKG01000005">
    <property type="protein sequence ID" value="PVH24640.1"/>
    <property type="molecule type" value="Genomic_DNA"/>
</dbReference>
<dbReference type="GO" id="GO:0046872">
    <property type="term" value="F:metal ion binding"/>
    <property type="evidence" value="ECO:0007669"/>
    <property type="project" value="UniProtKB-KW"/>
</dbReference>
<evidence type="ECO:0000313" key="9">
    <source>
        <dbReference type="EMBL" id="PVH24640.1"/>
    </source>
</evidence>
<keyword evidence="5" id="KW-0560">Oxidoreductase</keyword>
<evidence type="ECO:0000256" key="7">
    <source>
        <dbReference type="PROSITE-ProRule" id="PRU00433"/>
    </source>
</evidence>
<keyword evidence="10" id="KW-1185">Reference proteome</keyword>
<dbReference type="GO" id="GO:0020037">
    <property type="term" value="F:heme binding"/>
    <property type="evidence" value="ECO:0007669"/>
    <property type="project" value="InterPro"/>
</dbReference>
<comment type="subcellular location">
    <subcellularLocation>
        <location evidence="1">Cell envelope</location>
    </subcellularLocation>
</comment>
<evidence type="ECO:0000256" key="5">
    <source>
        <dbReference type="ARBA" id="ARBA00023002"/>
    </source>
</evidence>
<dbReference type="Pfam" id="PF03150">
    <property type="entry name" value="CCP_MauG"/>
    <property type="match status" value="1"/>
</dbReference>
<dbReference type="GO" id="GO:0004130">
    <property type="term" value="F:cytochrome-c peroxidase activity"/>
    <property type="evidence" value="ECO:0007669"/>
    <property type="project" value="TreeGrafter"/>
</dbReference>
<dbReference type="InterPro" id="IPR009056">
    <property type="entry name" value="Cyt_c-like_dom"/>
</dbReference>
<dbReference type="RefSeq" id="WP_116776585.1">
    <property type="nucleotide sequence ID" value="NZ_QDKG01000005.1"/>
</dbReference>
<protein>
    <submittedName>
        <fullName evidence="9">Cytochrome-c peroxidase</fullName>
    </submittedName>
</protein>
<name>A0A2T8HGV9_9SPHI</name>
<dbReference type="InterPro" id="IPR036909">
    <property type="entry name" value="Cyt_c-like_dom_sf"/>
</dbReference>
<dbReference type="InterPro" id="IPR004852">
    <property type="entry name" value="Di-haem_cyt_c_peroxidsae"/>
</dbReference>
<evidence type="ECO:0000256" key="6">
    <source>
        <dbReference type="ARBA" id="ARBA00023004"/>
    </source>
</evidence>
<dbReference type="GO" id="GO:0030313">
    <property type="term" value="C:cell envelope"/>
    <property type="evidence" value="ECO:0007669"/>
    <property type="project" value="UniProtKB-SubCell"/>
</dbReference>
<dbReference type="PANTHER" id="PTHR30600:SF10">
    <property type="entry name" value="BLL6722 PROTEIN"/>
    <property type="match status" value="1"/>
</dbReference>
<organism evidence="9 10">
    <name type="scientific">Sphingobacterium corticibacter</name>
    <dbReference type="NCBI Taxonomy" id="2171749"/>
    <lineage>
        <taxon>Bacteria</taxon>
        <taxon>Pseudomonadati</taxon>
        <taxon>Bacteroidota</taxon>
        <taxon>Sphingobacteriia</taxon>
        <taxon>Sphingobacteriales</taxon>
        <taxon>Sphingobacteriaceae</taxon>
        <taxon>Sphingobacterium</taxon>
    </lineage>
</organism>
<dbReference type="PANTHER" id="PTHR30600">
    <property type="entry name" value="CYTOCHROME C PEROXIDASE-RELATED"/>
    <property type="match status" value="1"/>
</dbReference>
<dbReference type="AlphaFoldDB" id="A0A2T8HGV9"/>
<dbReference type="SUPFAM" id="SSF46626">
    <property type="entry name" value="Cytochrome c"/>
    <property type="match status" value="2"/>
</dbReference>